<evidence type="ECO:0000259" key="4">
    <source>
        <dbReference type="PROSITE" id="PS50932"/>
    </source>
</evidence>
<dbReference type="SMART" id="SM00354">
    <property type="entry name" value="HTH_LACI"/>
    <property type="match status" value="1"/>
</dbReference>
<dbReference type="CDD" id="cd06267">
    <property type="entry name" value="PBP1_LacI_sugar_binding-like"/>
    <property type="match status" value="1"/>
</dbReference>
<dbReference type="Gene3D" id="3.40.50.2300">
    <property type="match status" value="2"/>
</dbReference>
<protein>
    <submittedName>
        <fullName evidence="5">LacI family transcriptional regulator</fullName>
    </submittedName>
</protein>
<dbReference type="SUPFAM" id="SSF53822">
    <property type="entry name" value="Periplasmic binding protein-like I"/>
    <property type="match status" value="1"/>
</dbReference>
<dbReference type="PANTHER" id="PTHR30146:SF109">
    <property type="entry name" value="HTH-TYPE TRANSCRIPTIONAL REGULATOR GALS"/>
    <property type="match status" value="1"/>
</dbReference>
<dbReference type="Proteomes" id="UP000238196">
    <property type="component" value="Unassembled WGS sequence"/>
</dbReference>
<dbReference type="Gene3D" id="1.10.260.40">
    <property type="entry name" value="lambda repressor-like DNA-binding domains"/>
    <property type="match status" value="1"/>
</dbReference>
<dbReference type="AlphaFoldDB" id="A0A2S5KVK2"/>
<dbReference type="PROSITE" id="PS50932">
    <property type="entry name" value="HTH_LACI_2"/>
    <property type="match status" value="1"/>
</dbReference>
<organism evidence="5 6">
    <name type="scientific">Proteobacteria bacterium 228</name>
    <dbReference type="NCBI Taxonomy" id="2083153"/>
    <lineage>
        <taxon>Bacteria</taxon>
        <taxon>Pseudomonadati</taxon>
        <taxon>Pseudomonadota</taxon>
    </lineage>
</organism>
<keyword evidence="3" id="KW-0804">Transcription</keyword>
<name>A0A2S5KVK2_9PROT</name>
<dbReference type="GO" id="GO:0000976">
    <property type="term" value="F:transcription cis-regulatory region binding"/>
    <property type="evidence" value="ECO:0007669"/>
    <property type="project" value="TreeGrafter"/>
</dbReference>
<dbReference type="OrthoDB" id="6619319at2"/>
<dbReference type="PANTHER" id="PTHR30146">
    <property type="entry name" value="LACI-RELATED TRANSCRIPTIONAL REPRESSOR"/>
    <property type="match status" value="1"/>
</dbReference>
<dbReference type="InterPro" id="IPR000843">
    <property type="entry name" value="HTH_LacI"/>
</dbReference>
<evidence type="ECO:0000256" key="3">
    <source>
        <dbReference type="ARBA" id="ARBA00023163"/>
    </source>
</evidence>
<dbReference type="Pfam" id="PF13377">
    <property type="entry name" value="Peripla_BP_3"/>
    <property type="match status" value="1"/>
</dbReference>
<reference evidence="5 6" key="1">
    <citation type="submission" date="2018-02" db="EMBL/GenBank/DDBJ databases">
        <title>novel marine gammaproteobacteria from coastal saline agro ecosystem.</title>
        <authorList>
            <person name="Krishnan R."/>
            <person name="Ramesh Kumar N."/>
        </authorList>
    </citation>
    <scope>NUCLEOTIDE SEQUENCE [LARGE SCALE GENOMIC DNA]</scope>
    <source>
        <strain evidence="5 6">228</strain>
    </source>
</reference>
<dbReference type="InterPro" id="IPR010982">
    <property type="entry name" value="Lambda_DNA-bd_dom_sf"/>
</dbReference>
<dbReference type="CDD" id="cd01392">
    <property type="entry name" value="HTH_LacI"/>
    <property type="match status" value="1"/>
</dbReference>
<evidence type="ECO:0000313" key="5">
    <source>
        <dbReference type="EMBL" id="PPC78725.1"/>
    </source>
</evidence>
<dbReference type="InterPro" id="IPR046335">
    <property type="entry name" value="LacI/GalR-like_sensor"/>
</dbReference>
<comment type="caution">
    <text evidence="5">The sequence shown here is derived from an EMBL/GenBank/DDBJ whole genome shotgun (WGS) entry which is preliminary data.</text>
</comment>
<dbReference type="Pfam" id="PF00356">
    <property type="entry name" value="LacI"/>
    <property type="match status" value="1"/>
</dbReference>
<dbReference type="SUPFAM" id="SSF47413">
    <property type="entry name" value="lambda repressor-like DNA-binding domains"/>
    <property type="match status" value="1"/>
</dbReference>
<accession>A0A2S5KVK2</accession>
<sequence>MTKKIKNMEEFAKLAGVSRPTASKYFESAEAVTTRSRQKIEAALDKFDYRPNLLASNLMRKDTRILGVLIPSLGDPFYADIVREIEIAALKHGYMAMIECSYGSAEMEKKAIENFLSVNVAGICVAPIGKTSSFSLLAKAESTIPLVYVDSTLQDSCSFVKTDNKQSIGLITQYMARVSSNPMFFPMPNVNNNFHERNLAYTEEMARLNQEPMILDVDVNQKTWEFERWGQQEMLKLIRTGKLHSRSIICANDRVAFGVISGLYKAGIEVGRDKENGFIVAGHDNQPLSDFTTPSLTTVAQDVKALGATAIEILLHKMGRITKEKFTDRVLIEGKLILRDSA</sequence>
<evidence type="ECO:0000313" key="6">
    <source>
        <dbReference type="Proteomes" id="UP000238196"/>
    </source>
</evidence>
<keyword evidence="1" id="KW-0805">Transcription regulation</keyword>
<dbReference type="GO" id="GO:0003700">
    <property type="term" value="F:DNA-binding transcription factor activity"/>
    <property type="evidence" value="ECO:0007669"/>
    <property type="project" value="TreeGrafter"/>
</dbReference>
<dbReference type="InterPro" id="IPR028082">
    <property type="entry name" value="Peripla_BP_I"/>
</dbReference>
<gene>
    <name evidence="5" type="ORF">C4K68_04260</name>
</gene>
<keyword evidence="2" id="KW-0238">DNA-binding</keyword>
<dbReference type="EMBL" id="PRLP01000012">
    <property type="protein sequence ID" value="PPC78725.1"/>
    <property type="molecule type" value="Genomic_DNA"/>
</dbReference>
<proteinExistence type="predicted"/>
<evidence type="ECO:0000256" key="1">
    <source>
        <dbReference type="ARBA" id="ARBA00023015"/>
    </source>
</evidence>
<feature type="domain" description="HTH lacI-type" evidence="4">
    <location>
        <begin position="6"/>
        <end position="60"/>
    </location>
</feature>
<evidence type="ECO:0000256" key="2">
    <source>
        <dbReference type="ARBA" id="ARBA00023125"/>
    </source>
</evidence>